<name>A0A517YXG1_9BACT</name>
<evidence type="ECO:0000256" key="11">
    <source>
        <dbReference type="PIRSR" id="PIRSR000350-3"/>
    </source>
</evidence>
<dbReference type="NCBIfam" id="TIGR01350">
    <property type="entry name" value="lipoamide_DH"/>
    <property type="match status" value="1"/>
</dbReference>
<evidence type="ECO:0000256" key="7">
    <source>
        <dbReference type="ARBA" id="ARBA00023157"/>
    </source>
</evidence>
<evidence type="ECO:0000256" key="6">
    <source>
        <dbReference type="ARBA" id="ARBA00023027"/>
    </source>
</evidence>
<dbReference type="KEGG" id="pcor:KS4_29920"/>
<dbReference type="AlphaFoldDB" id="A0A517YXG1"/>
<dbReference type="SUPFAM" id="SSF55424">
    <property type="entry name" value="FAD/NAD-linked reductases, dimerisation (C-terminal) domain"/>
    <property type="match status" value="1"/>
</dbReference>
<dbReference type="PROSITE" id="PS00076">
    <property type="entry name" value="PYRIDINE_REDOX_1"/>
    <property type="match status" value="1"/>
</dbReference>
<keyword evidence="17" id="KW-1185">Reference proteome</keyword>
<dbReference type="PANTHER" id="PTHR22912">
    <property type="entry name" value="DISULFIDE OXIDOREDUCTASE"/>
    <property type="match status" value="1"/>
</dbReference>
<feature type="binding site" evidence="11">
    <location>
        <begin position="190"/>
        <end position="197"/>
    </location>
    <ligand>
        <name>NAD(+)</name>
        <dbReference type="ChEBI" id="CHEBI:57540"/>
    </ligand>
</feature>
<feature type="binding site" evidence="11">
    <location>
        <begin position="153"/>
        <end position="155"/>
    </location>
    <ligand>
        <name>FAD</name>
        <dbReference type="ChEBI" id="CHEBI:57692"/>
    </ligand>
</feature>
<feature type="binding site" evidence="11">
    <location>
        <position position="60"/>
    </location>
    <ligand>
        <name>FAD</name>
        <dbReference type="ChEBI" id="CHEBI:57692"/>
    </ligand>
</feature>
<feature type="active site" description="Proton acceptor" evidence="10">
    <location>
        <position position="450"/>
    </location>
</feature>
<keyword evidence="8 13" id="KW-0676">Redox-active center</keyword>
<evidence type="ECO:0000256" key="3">
    <source>
        <dbReference type="ARBA" id="ARBA00022630"/>
    </source>
</evidence>
<dbReference type="Pfam" id="PF02852">
    <property type="entry name" value="Pyr_redox_dim"/>
    <property type="match status" value="1"/>
</dbReference>
<evidence type="ECO:0000259" key="15">
    <source>
        <dbReference type="Pfam" id="PF07992"/>
    </source>
</evidence>
<dbReference type="InterPro" id="IPR016156">
    <property type="entry name" value="FAD/NAD-linked_Rdtase_dimer_sf"/>
</dbReference>
<dbReference type="InterPro" id="IPR023753">
    <property type="entry name" value="FAD/NAD-binding_dom"/>
</dbReference>
<dbReference type="InterPro" id="IPR001100">
    <property type="entry name" value="Pyr_nuc-diS_OxRdtase"/>
</dbReference>
<evidence type="ECO:0000256" key="9">
    <source>
        <dbReference type="ARBA" id="ARBA00049187"/>
    </source>
</evidence>
<feature type="binding site" evidence="11">
    <location>
        <position position="213"/>
    </location>
    <ligand>
        <name>NAD(+)</name>
        <dbReference type="ChEBI" id="CHEBI:57540"/>
    </ligand>
</feature>
<dbReference type="GO" id="GO:0006103">
    <property type="term" value="P:2-oxoglutarate metabolic process"/>
    <property type="evidence" value="ECO:0007669"/>
    <property type="project" value="TreeGrafter"/>
</dbReference>
<dbReference type="GO" id="GO:0050660">
    <property type="term" value="F:flavin adenine dinucleotide binding"/>
    <property type="evidence" value="ECO:0007669"/>
    <property type="project" value="InterPro"/>
</dbReference>
<dbReference type="Gene3D" id="3.50.50.60">
    <property type="entry name" value="FAD/NAD(P)-binding domain"/>
    <property type="match status" value="2"/>
</dbReference>
<gene>
    <name evidence="16" type="primary">lpd_1</name>
    <name evidence="16" type="ORF">KS4_29920</name>
</gene>
<evidence type="ECO:0000256" key="10">
    <source>
        <dbReference type="PIRSR" id="PIRSR000350-2"/>
    </source>
</evidence>
<dbReference type="PIRSF" id="PIRSF000350">
    <property type="entry name" value="Mercury_reductase_MerA"/>
    <property type="match status" value="1"/>
</dbReference>
<evidence type="ECO:0000256" key="2">
    <source>
        <dbReference type="ARBA" id="ARBA00012608"/>
    </source>
</evidence>
<dbReference type="InterPro" id="IPR006258">
    <property type="entry name" value="Lipoamide_DH"/>
</dbReference>
<evidence type="ECO:0000256" key="12">
    <source>
        <dbReference type="PIRSR" id="PIRSR000350-4"/>
    </source>
</evidence>
<dbReference type="RefSeq" id="WP_234698808.1">
    <property type="nucleotide sequence ID" value="NZ_CP036425.1"/>
</dbReference>
<comment type="similarity">
    <text evidence="1 13">Belongs to the class-I pyridine nucleotide-disulfide oxidoreductase family.</text>
</comment>
<evidence type="ECO:0000256" key="5">
    <source>
        <dbReference type="ARBA" id="ARBA00023002"/>
    </source>
</evidence>
<dbReference type="PANTHER" id="PTHR22912:SF151">
    <property type="entry name" value="DIHYDROLIPOYL DEHYDROGENASE, MITOCHONDRIAL"/>
    <property type="match status" value="1"/>
</dbReference>
<feature type="domain" description="FAD/NAD(P)-binding" evidence="15">
    <location>
        <begin position="14"/>
        <end position="333"/>
    </location>
</feature>
<dbReference type="GO" id="GO:0005737">
    <property type="term" value="C:cytoplasm"/>
    <property type="evidence" value="ECO:0007669"/>
    <property type="project" value="UniProtKB-ARBA"/>
</dbReference>
<keyword evidence="6 11" id="KW-0520">NAD</keyword>
<keyword evidence="3 13" id="KW-0285">Flavoprotein</keyword>
<comment type="cofactor">
    <cofactor evidence="11 13">
        <name>FAD</name>
        <dbReference type="ChEBI" id="CHEBI:57692"/>
    </cofactor>
    <text evidence="11 13">Binds 1 FAD per subunit.</text>
</comment>
<evidence type="ECO:0000256" key="1">
    <source>
        <dbReference type="ARBA" id="ARBA00007532"/>
    </source>
</evidence>
<dbReference type="InterPro" id="IPR004099">
    <property type="entry name" value="Pyr_nucl-diS_OxRdtase_dimer"/>
</dbReference>
<proteinExistence type="inferred from homology"/>
<evidence type="ECO:0000259" key="14">
    <source>
        <dbReference type="Pfam" id="PF02852"/>
    </source>
</evidence>
<feature type="domain" description="Pyridine nucleotide-disulphide oxidoreductase dimerisation" evidence="14">
    <location>
        <begin position="352"/>
        <end position="461"/>
    </location>
</feature>
<feature type="binding site" evidence="11">
    <location>
        <position position="277"/>
    </location>
    <ligand>
        <name>NAD(+)</name>
        <dbReference type="ChEBI" id="CHEBI:57540"/>
    </ligand>
</feature>
<dbReference type="InterPro" id="IPR050151">
    <property type="entry name" value="Class-I_Pyr_Nuc-Dis_Oxidored"/>
</dbReference>
<dbReference type="Pfam" id="PF07992">
    <property type="entry name" value="Pyr_redox_2"/>
    <property type="match status" value="1"/>
</dbReference>
<feature type="binding site" evidence="11">
    <location>
        <position position="318"/>
    </location>
    <ligand>
        <name>FAD</name>
        <dbReference type="ChEBI" id="CHEBI:57692"/>
    </ligand>
</feature>
<dbReference type="EC" id="1.8.1.4" evidence="2 13"/>
<dbReference type="PRINTS" id="PR00368">
    <property type="entry name" value="FADPNR"/>
</dbReference>
<evidence type="ECO:0000256" key="4">
    <source>
        <dbReference type="ARBA" id="ARBA00022827"/>
    </source>
</evidence>
<keyword evidence="7" id="KW-1015">Disulfide bond</keyword>
<evidence type="ECO:0000256" key="13">
    <source>
        <dbReference type="RuleBase" id="RU003692"/>
    </source>
</evidence>
<comment type="catalytic activity">
    <reaction evidence="9 13">
        <text>N(6)-[(R)-dihydrolipoyl]-L-lysyl-[protein] + NAD(+) = N(6)-[(R)-lipoyl]-L-lysyl-[protein] + NADH + H(+)</text>
        <dbReference type="Rhea" id="RHEA:15045"/>
        <dbReference type="Rhea" id="RHEA-COMP:10474"/>
        <dbReference type="Rhea" id="RHEA-COMP:10475"/>
        <dbReference type="ChEBI" id="CHEBI:15378"/>
        <dbReference type="ChEBI" id="CHEBI:57540"/>
        <dbReference type="ChEBI" id="CHEBI:57945"/>
        <dbReference type="ChEBI" id="CHEBI:83099"/>
        <dbReference type="ChEBI" id="CHEBI:83100"/>
        <dbReference type="EC" id="1.8.1.4"/>
    </reaction>
</comment>
<dbReference type="Gene3D" id="3.30.390.30">
    <property type="match status" value="1"/>
</dbReference>
<evidence type="ECO:0000313" key="17">
    <source>
        <dbReference type="Proteomes" id="UP000317369"/>
    </source>
</evidence>
<dbReference type="Proteomes" id="UP000317369">
    <property type="component" value="Chromosome"/>
</dbReference>
<dbReference type="PRINTS" id="PR00411">
    <property type="entry name" value="PNDRDTASEI"/>
</dbReference>
<evidence type="ECO:0000256" key="8">
    <source>
        <dbReference type="ARBA" id="ARBA00023284"/>
    </source>
</evidence>
<keyword evidence="11" id="KW-0547">Nucleotide-binding</keyword>
<dbReference type="InterPro" id="IPR012999">
    <property type="entry name" value="Pyr_OxRdtase_I_AS"/>
</dbReference>
<evidence type="ECO:0000313" key="16">
    <source>
        <dbReference type="EMBL" id="QDU34915.1"/>
    </source>
</evidence>
<sequence>MTENGSDMSTKKHQMIVIGAGPGGYVAAIRAAQLGLDVAIVDKNKVMGGTCLRVGCIPSKALLESSEKYEEIKKQIGVHGINVKGVSLDLGKMLKRKDKIVQGLTKGIEALLKKNKITRYEGNAKFTKDRTVIVESGGVQVEELEADNIIIATGSRSATIAGVELDSERVDTSTEALNYKEVPKHLAVIGGGYIGIELGSVWRRLGAEVTIVEYLDRILPGIDSEVAKEAHKLLEKQGMKFELRSRVQGANIENNKITIERRNGDPIEADRVLVAVGRAPFTANLGLEDVGVKRDDRGWIIVDDDYKTNIEGVYAIGDVIPGPMLAHKAEEEGMACVEKIVTGFGHVNYKAIPAVVYTHPEIAAVGKTEDELKDEAVEYRKGKFPFIANGRAKAIEYAEGFVKILTHAKTDRVLGVHIIGPHAGDLIAECTAAMEFGASAEDIARTCHAHPTLSEAVKEAALAVEDRAIHM</sequence>
<protein>
    <recommendedName>
        <fullName evidence="2 13">Dihydrolipoyl dehydrogenase</fullName>
        <ecNumber evidence="2 13">1.8.1.4</ecNumber>
    </recommendedName>
</protein>
<dbReference type="SUPFAM" id="SSF51905">
    <property type="entry name" value="FAD/NAD(P)-binding domain"/>
    <property type="match status" value="1"/>
</dbReference>
<dbReference type="FunFam" id="3.30.390.30:FF:000001">
    <property type="entry name" value="Dihydrolipoyl dehydrogenase"/>
    <property type="match status" value="1"/>
</dbReference>
<accession>A0A517YXG1</accession>
<dbReference type="GO" id="GO:0004148">
    <property type="term" value="F:dihydrolipoyl dehydrogenase (NADH) activity"/>
    <property type="evidence" value="ECO:0007669"/>
    <property type="project" value="UniProtKB-EC"/>
</dbReference>
<feature type="binding site" evidence="11">
    <location>
        <begin position="324"/>
        <end position="327"/>
    </location>
    <ligand>
        <name>FAD</name>
        <dbReference type="ChEBI" id="CHEBI:57692"/>
    </ligand>
</feature>
<keyword evidence="4 11" id="KW-0274">FAD</keyword>
<organism evidence="16 17">
    <name type="scientific">Poriferisphaera corsica</name>
    <dbReference type="NCBI Taxonomy" id="2528020"/>
    <lineage>
        <taxon>Bacteria</taxon>
        <taxon>Pseudomonadati</taxon>
        <taxon>Planctomycetota</taxon>
        <taxon>Phycisphaerae</taxon>
        <taxon>Phycisphaerales</taxon>
        <taxon>Phycisphaeraceae</taxon>
        <taxon>Poriferisphaera</taxon>
    </lineage>
</organism>
<dbReference type="EMBL" id="CP036425">
    <property type="protein sequence ID" value="QDU34915.1"/>
    <property type="molecule type" value="Genomic_DNA"/>
</dbReference>
<keyword evidence="5 13" id="KW-0560">Oxidoreductase</keyword>
<feature type="disulfide bond" description="Redox-active" evidence="12">
    <location>
        <begin position="51"/>
        <end position="56"/>
    </location>
</feature>
<dbReference type="InterPro" id="IPR036188">
    <property type="entry name" value="FAD/NAD-bd_sf"/>
</dbReference>
<reference evidence="16 17" key="1">
    <citation type="submission" date="2019-02" db="EMBL/GenBank/DDBJ databases">
        <title>Deep-cultivation of Planctomycetes and their phenomic and genomic characterization uncovers novel biology.</title>
        <authorList>
            <person name="Wiegand S."/>
            <person name="Jogler M."/>
            <person name="Boedeker C."/>
            <person name="Pinto D."/>
            <person name="Vollmers J."/>
            <person name="Rivas-Marin E."/>
            <person name="Kohn T."/>
            <person name="Peeters S.H."/>
            <person name="Heuer A."/>
            <person name="Rast P."/>
            <person name="Oberbeckmann S."/>
            <person name="Bunk B."/>
            <person name="Jeske O."/>
            <person name="Meyerdierks A."/>
            <person name="Storesund J.E."/>
            <person name="Kallscheuer N."/>
            <person name="Luecker S."/>
            <person name="Lage O.M."/>
            <person name="Pohl T."/>
            <person name="Merkel B.J."/>
            <person name="Hornburger P."/>
            <person name="Mueller R.-W."/>
            <person name="Bruemmer F."/>
            <person name="Labrenz M."/>
            <person name="Spormann A.M."/>
            <person name="Op den Camp H."/>
            <person name="Overmann J."/>
            <person name="Amann R."/>
            <person name="Jetten M.S.M."/>
            <person name="Mascher T."/>
            <person name="Medema M.H."/>
            <person name="Devos D.P."/>
            <person name="Kaster A.-K."/>
            <person name="Ovreas L."/>
            <person name="Rohde M."/>
            <person name="Galperin M.Y."/>
            <person name="Jogler C."/>
        </authorList>
    </citation>
    <scope>NUCLEOTIDE SEQUENCE [LARGE SCALE GENOMIC DNA]</scope>
    <source>
        <strain evidence="16 17">KS4</strain>
    </source>
</reference>
<comment type="miscellaneous">
    <text evidence="13">The active site is a redox-active disulfide bond.</text>
</comment>